<dbReference type="Pfam" id="PF18802">
    <property type="entry name" value="CxC1"/>
    <property type="match status" value="1"/>
</dbReference>
<dbReference type="GeneID" id="18934947"/>
<proteinExistence type="predicted"/>
<dbReference type="HOGENOM" id="CLU_704153_0_0_1"/>
<dbReference type="AlphaFoldDB" id="F4RSJ9"/>
<dbReference type="EMBL" id="GL883117">
    <property type="protein sequence ID" value="EGG04682.1"/>
    <property type="molecule type" value="Genomic_DNA"/>
</dbReference>
<dbReference type="OrthoDB" id="2500537at2759"/>
<dbReference type="PANTHER" id="PTHR33096">
    <property type="entry name" value="CXC2 DOMAIN-CONTAINING PROTEIN"/>
    <property type="match status" value="1"/>
</dbReference>
<dbReference type="InterPro" id="IPR041320">
    <property type="entry name" value="CxC1"/>
</dbReference>
<dbReference type="KEGG" id="mlr:MELLADRAFT_88668"/>
<accession>F4RSJ9</accession>
<dbReference type="Proteomes" id="UP000001072">
    <property type="component" value="Unassembled WGS sequence"/>
</dbReference>
<reference evidence="4" key="1">
    <citation type="journal article" date="2011" name="Proc. Natl. Acad. Sci. U.S.A.">
        <title>Obligate biotrophy features unraveled by the genomic analysis of rust fungi.</title>
        <authorList>
            <person name="Duplessis S."/>
            <person name="Cuomo C.A."/>
            <person name="Lin Y.-C."/>
            <person name="Aerts A."/>
            <person name="Tisserant E."/>
            <person name="Veneault-Fourrey C."/>
            <person name="Joly D.L."/>
            <person name="Hacquard S."/>
            <person name="Amselem J."/>
            <person name="Cantarel B.L."/>
            <person name="Chiu R."/>
            <person name="Coutinho P.M."/>
            <person name="Feau N."/>
            <person name="Field M."/>
            <person name="Frey P."/>
            <person name="Gelhaye E."/>
            <person name="Goldberg J."/>
            <person name="Grabherr M.G."/>
            <person name="Kodira C.D."/>
            <person name="Kohler A."/>
            <person name="Kuees U."/>
            <person name="Lindquist E.A."/>
            <person name="Lucas S.M."/>
            <person name="Mago R."/>
            <person name="Mauceli E."/>
            <person name="Morin E."/>
            <person name="Murat C."/>
            <person name="Pangilinan J.L."/>
            <person name="Park R."/>
            <person name="Pearson M."/>
            <person name="Quesneville H."/>
            <person name="Rouhier N."/>
            <person name="Sakthikumar S."/>
            <person name="Salamov A.A."/>
            <person name="Schmutz J."/>
            <person name="Selles B."/>
            <person name="Shapiro H."/>
            <person name="Tanguay P."/>
            <person name="Tuskan G.A."/>
            <person name="Henrissat B."/>
            <person name="Van de Peer Y."/>
            <person name="Rouze P."/>
            <person name="Ellis J.G."/>
            <person name="Dodds P.N."/>
            <person name="Schein J.E."/>
            <person name="Zhong S."/>
            <person name="Hamelin R.C."/>
            <person name="Grigoriev I.V."/>
            <person name="Szabo L.J."/>
            <person name="Martin F."/>
        </authorList>
    </citation>
    <scope>NUCLEOTIDE SEQUENCE [LARGE SCALE GENOMIC DNA]</scope>
    <source>
        <strain evidence="4">98AG31 / pathotype 3-4-7</strain>
    </source>
</reference>
<sequence>MAGKRKAPSFKGVGKLPKNATDLQRLVHDRRKTELKETKCRLQSLLGQSSLSDGTFAPRNKNTGDNDLTLDDTHNDNFGPPTQEDSGGWMDIDEPIHGDDMVVEEEDPLVTLLNSSYAQARRLEQEKRWIRQYQLNLPIFLACRDRTSNWCNPSEALRDAKPPCECRGKDRSIRLVDLLDVSCRLIQMGYMGASPVHPRTAFSLGMLRIHHILWKYCCVRTEPFALALDEWLDGFCPVITSKRTNRAREWRKPLSAAADAYRRLITAVRKRELTLLKLNELDKLAANCPRCFGPPAPDAKTEAFEPDFICCCDGNFQHRRHLAASVPIPGLNPETPELFIKPEKVESMAELIQKTGPKSKKTMNMWYIPRPDIQNSIPRSRILIFSDLFYPW</sequence>
<organism evidence="4">
    <name type="scientific">Melampsora larici-populina (strain 98AG31 / pathotype 3-4-7)</name>
    <name type="common">Poplar leaf rust fungus</name>
    <dbReference type="NCBI Taxonomy" id="747676"/>
    <lineage>
        <taxon>Eukaryota</taxon>
        <taxon>Fungi</taxon>
        <taxon>Dikarya</taxon>
        <taxon>Basidiomycota</taxon>
        <taxon>Pucciniomycotina</taxon>
        <taxon>Pucciniomycetes</taxon>
        <taxon>Pucciniales</taxon>
        <taxon>Melampsoraceae</taxon>
        <taxon>Melampsora</taxon>
    </lineage>
</organism>
<evidence type="ECO:0000313" key="3">
    <source>
        <dbReference type="EMBL" id="EGG04682.1"/>
    </source>
</evidence>
<dbReference type="PANTHER" id="PTHR33096:SF1">
    <property type="entry name" value="CXC1-LIKE CYSTEINE CLUSTER ASSOCIATED WITH KDZ TRANSPOSASES DOMAIN-CONTAINING PROTEIN"/>
    <property type="match status" value="1"/>
</dbReference>
<feature type="domain" description="CxC1-like cysteine cluster associated with KDZ transposases" evidence="2">
    <location>
        <begin position="169"/>
        <end position="233"/>
    </location>
</feature>
<evidence type="ECO:0000313" key="4">
    <source>
        <dbReference type="Proteomes" id="UP000001072"/>
    </source>
</evidence>
<gene>
    <name evidence="3" type="ORF">MELLADRAFT_88668</name>
</gene>
<dbReference type="InParanoid" id="F4RSJ9"/>
<name>F4RSJ9_MELLP</name>
<evidence type="ECO:0000256" key="1">
    <source>
        <dbReference type="SAM" id="MobiDB-lite"/>
    </source>
</evidence>
<evidence type="ECO:0000259" key="2">
    <source>
        <dbReference type="Pfam" id="PF18802"/>
    </source>
</evidence>
<dbReference type="VEuPathDB" id="FungiDB:MELLADRAFT_88668"/>
<protein>
    <recommendedName>
        <fullName evidence="2">CxC1-like cysteine cluster associated with KDZ transposases domain-containing protein</fullName>
    </recommendedName>
</protein>
<keyword evidence="4" id="KW-1185">Reference proteome</keyword>
<dbReference type="RefSeq" id="XP_007412121.1">
    <property type="nucleotide sequence ID" value="XM_007412059.1"/>
</dbReference>
<feature type="region of interest" description="Disordered" evidence="1">
    <location>
        <begin position="51"/>
        <end position="89"/>
    </location>
</feature>